<dbReference type="InterPro" id="IPR011761">
    <property type="entry name" value="ATP-grasp"/>
</dbReference>
<evidence type="ECO:0000256" key="3">
    <source>
        <dbReference type="ARBA" id="ARBA00022840"/>
    </source>
</evidence>
<dbReference type="PROSITE" id="PS50975">
    <property type="entry name" value="ATP_GRASP"/>
    <property type="match status" value="1"/>
</dbReference>
<sequence length="419" mass="43257">MNLVFVESNTTGSGMRAFAKATALGLTPVLATADPSRYDGLAGTGARIVTCDTNDEEHLAARLAALVGDLAGVTTTSEFYVTTAARVAAELGLPGNPPDAVAACRNKGAMRRLLTAAHLPSPIFRLVGAGRDLRTQVLFALSCIALPCVVKPVDDTGSLGVVLCSTAREAVTAAEAVVSTATNVRGQPAARAALVEGYLNGPEFSLEMLSSGERHECVGIVAKRVTSPPNFVERGHVFPAVLTEDESAVLVDTARRALGVVGITHGVTHIEMKLIGGRGYIVEINARPAGGMIPEVVARSCGFDLLDAHLRAAAGLPPRPCPRTYSPAGIAFLLAPECLGEGEAVLRDVGGVAEALAVPGVDAVTITAAPGARVRPARSSYDRLGYAIAHAATHTELDLALDRALGSLRLLLDPTMGPA</sequence>
<accession>A0A5S4FDW0</accession>
<evidence type="ECO:0000313" key="6">
    <source>
        <dbReference type="EMBL" id="TMR16695.1"/>
    </source>
</evidence>
<keyword evidence="2 4" id="KW-0547">Nucleotide-binding</keyword>
<dbReference type="Gene3D" id="3.30.470.20">
    <property type="entry name" value="ATP-grasp fold, B domain"/>
    <property type="match status" value="1"/>
</dbReference>
<protein>
    <submittedName>
        <fullName evidence="6">ATP-grasp domain-containing protein</fullName>
    </submittedName>
</protein>
<organism evidence="6 7">
    <name type="scientific">Nonomuraea zeae</name>
    <dbReference type="NCBI Taxonomy" id="1642303"/>
    <lineage>
        <taxon>Bacteria</taxon>
        <taxon>Bacillati</taxon>
        <taxon>Actinomycetota</taxon>
        <taxon>Actinomycetes</taxon>
        <taxon>Streptosporangiales</taxon>
        <taxon>Streptosporangiaceae</taxon>
        <taxon>Nonomuraea</taxon>
    </lineage>
</organism>
<name>A0A5S4FDW0_9ACTN</name>
<keyword evidence="7" id="KW-1185">Reference proteome</keyword>
<gene>
    <name evidence="6" type="ORF">ETD85_54960</name>
</gene>
<dbReference type="AlphaFoldDB" id="A0A5S4FDW0"/>
<feature type="domain" description="ATP-grasp" evidence="5">
    <location>
        <begin position="111"/>
        <end position="314"/>
    </location>
</feature>
<dbReference type="Pfam" id="PF13535">
    <property type="entry name" value="ATP-grasp_4"/>
    <property type="match status" value="1"/>
</dbReference>
<evidence type="ECO:0000313" key="7">
    <source>
        <dbReference type="Proteomes" id="UP000306628"/>
    </source>
</evidence>
<keyword evidence="1" id="KW-0436">Ligase</keyword>
<keyword evidence="3 4" id="KW-0067">ATP-binding</keyword>
<dbReference type="Proteomes" id="UP000306628">
    <property type="component" value="Unassembled WGS sequence"/>
</dbReference>
<dbReference type="Pfam" id="PF18603">
    <property type="entry name" value="LAL_C2"/>
    <property type="match status" value="1"/>
</dbReference>
<evidence type="ECO:0000259" key="5">
    <source>
        <dbReference type="PROSITE" id="PS50975"/>
    </source>
</evidence>
<evidence type="ECO:0000256" key="2">
    <source>
        <dbReference type="ARBA" id="ARBA00022741"/>
    </source>
</evidence>
<dbReference type="GO" id="GO:0016874">
    <property type="term" value="F:ligase activity"/>
    <property type="evidence" value="ECO:0007669"/>
    <property type="project" value="UniProtKB-KW"/>
</dbReference>
<dbReference type="PANTHER" id="PTHR43585">
    <property type="entry name" value="FUMIPYRROLE BIOSYNTHESIS PROTEIN C"/>
    <property type="match status" value="1"/>
</dbReference>
<reference evidence="6 7" key="1">
    <citation type="submission" date="2019-05" db="EMBL/GenBank/DDBJ databases">
        <title>Draft genome sequence of Nonomuraea zeae DSM 100528.</title>
        <authorList>
            <person name="Saricaoglu S."/>
            <person name="Isik K."/>
        </authorList>
    </citation>
    <scope>NUCLEOTIDE SEQUENCE [LARGE SCALE GENOMIC DNA]</scope>
    <source>
        <strain evidence="6 7">DSM 100528</strain>
    </source>
</reference>
<proteinExistence type="predicted"/>
<dbReference type="InterPro" id="IPR052032">
    <property type="entry name" value="ATP-dep_AA_Ligase"/>
</dbReference>
<dbReference type="OrthoDB" id="24041at2"/>
<dbReference type="EMBL" id="VCKX01000369">
    <property type="protein sequence ID" value="TMR16695.1"/>
    <property type="molecule type" value="Genomic_DNA"/>
</dbReference>
<dbReference type="GO" id="GO:0005524">
    <property type="term" value="F:ATP binding"/>
    <property type="evidence" value="ECO:0007669"/>
    <property type="project" value="UniProtKB-UniRule"/>
</dbReference>
<evidence type="ECO:0000256" key="4">
    <source>
        <dbReference type="PROSITE-ProRule" id="PRU00409"/>
    </source>
</evidence>
<dbReference type="SUPFAM" id="SSF56059">
    <property type="entry name" value="Glutathione synthetase ATP-binding domain-like"/>
    <property type="match status" value="1"/>
</dbReference>
<dbReference type="PANTHER" id="PTHR43585:SF2">
    <property type="entry name" value="ATP-GRASP ENZYME FSQD"/>
    <property type="match status" value="1"/>
</dbReference>
<dbReference type="InterPro" id="IPR040570">
    <property type="entry name" value="LAL_C2"/>
</dbReference>
<dbReference type="GO" id="GO:0046872">
    <property type="term" value="F:metal ion binding"/>
    <property type="evidence" value="ECO:0007669"/>
    <property type="project" value="InterPro"/>
</dbReference>
<evidence type="ECO:0000256" key="1">
    <source>
        <dbReference type="ARBA" id="ARBA00022598"/>
    </source>
</evidence>
<dbReference type="RefSeq" id="WP_138697812.1">
    <property type="nucleotide sequence ID" value="NZ_JBHSAZ010000107.1"/>
</dbReference>
<dbReference type="Gene3D" id="3.40.50.20">
    <property type="match status" value="1"/>
</dbReference>
<comment type="caution">
    <text evidence="6">The sequence shown here is derived from an EMBL/GenBank/DDBJ whole genome shotgun (WGS) entry which is preliminary data.</text>
</comment>